<evidence type="ECO:0000313" key="2">
    <source>
        <dbReference type="EMBL" id="KFB40325.1"/>
    </source>
</evidence>
<evidence type="ECO:0000313" key="3">
    <source>
        <dbReference type="EnsemblMetazoa" id="ASIC007814-PA"/>
    </source>
</evidence>
<organism evidence="2">
    <name type="scientific">Anopheles sinensis</name>
    <name type="common">Mosquito</name>
    <dbReference type="NCBI Taxonomy" id="74873"/>
    <lineage>
        <taxon>Eukaryota</taxon>
        <taxon>Metazoa</taxon>
        <taxon>Ecdysozoa</taxon>
        <taxon>Arthropoda</taxon>
        <taxon>Hexapoda</taxon>
        <taxon>Insecta</taxon>
        <taxon>Pterygota</taxon>
        <taxon>Neoptera</taxon>
        <taxon>Endopterygota</taxon>
        <taxon>Diptera</taxon>
        <taxon>Nematocera</taxon>
        <taxon>Culicoidea</taxon>
        <taxon>Culicidae</taxon>
        <taxon>Anophelinae</taxon>
        <taxon>Anopheles</taxon>
    </lineage>
</organism>
<dbReference type="Proteomes" id="UP000030765">
    <property type="component" value="Unassembled WGS sequence"/>
</dbReference>
<feature type="region of interest" description="Disordered" evidence="1">
    <location>
        <begin position="28"/>
        <end position="53"/>
    </location>
</feature>
<dbReference type="EMBL" id="KE525006">
    <property type="protein sequence ID" value="KFB40325.1"/>
    <property type="molecule type" value="Genomic_DNA"/>
</dbReference>
<name>A0A084VQT1_ANOSI</name>
<gene>
    <name evidence="2" type="ORF">ZHAS_00007814</name>
</gene>
<protein>
    <submittedName>
        <fullName evidence="2 3">Sterol O-acyltransferase 1-like protein</fullName>
    </submittedName>
</protein>
<accession>A0A084VQT1</accession>
<keyword evidence="2" id="KW-0012">Acyltransferase</keyword>
<dbReference type="AlphaFoldDB" id="A0A084VQT1"/>
<keyword evidence="2" id="KW-0808">Transferase</keyword>
<dbReference type="EnsemblMetazoa" id="ASIC007814-RA">
    <property type="protein sequence ID" value="ASIC007814-PA"/>
    <property type="gene ID" value="ASIC007814"/>
</dbReference>
<proteinExistence type="predicted"/>
<evidence type="ECO:0000256" key="1">
    <source>
        <dbReference type="SAM" id="MobiDB-lite"/>
    </source>
</evidence>
<evidence type="ECO:0000313" key="4">
    <source>
        <dbReference type="Proteomes" id="UP000030765"/>
    </source>
</evidence>
<dbReference type="GO" id="GO:0016746">
    <property type="term" value="F:acyltransferase activity"/>
    <property type="evidence" value="ECO:0007669"/>
    <property type="project" value="UniProtKB-KW"/>
</dbReference>
<reference evidence="3" key="2">
    <citation type="submission" date="2020-05" db="UniProtKB">
        <authorList>
            <consortium name="EnsemblMetazoa"/>
        </authorList>
    </citation>
    <scope>IDENTIFICATION</scope>
</reference>
<reference evidence="2 4" key="1">
    <citation type="journal article" date="2014" name="BMC Genomics">
        <title>Genome sequence of Anopheles sinensis provides insight into genetics basis of mosquito competence for malaria parasites.</title>
        <authorList>
            <person name="Zhou D."/>
            <person name="Zhang D."/>
            <person name="Ding G."/>
            <person name="Shi L."/>
            <person name="Hou Q."/>
            <person name="Ye Y."/>
            <person name="Xu Y."/>
            <person name="Zhou H."/>
            <person name="Xiong C."/>
            <person name="Li S."/>
            <person name="Yu J."/>
            <person name="Hong S."/>
            <person name="Yu X."/>
            <person name="Zou P."/>
            <person name="Chen C."/>
            <person name="Chang X."/>
            <person name="Wang W."/>
            <person name="Lv Y."/>
            <person name="Sun Y."/>
            <person name="Ma L."/>
            <person name="Shen B."/>
            <person name="Zhu C."/>
        </authorList>
    </citation>
    <scope>NUCLEOTIDE SEQUENCE [LARGE SCALE GENOMIC DNA]</scope>
</reference>
<keyword evidence="4" id="KW-1185">Reference proteome</keyword>
<dbReference type="EMBL" id="ATLV01015317">
    <property type="status" value="NOT_ANNOTATED_CDS"/>
    <property type="molecule type" value="Genomic_DNA"/>
</dbReference>
<sequence>MIARNARHQSMPVTGQFLHRGVLSPKVSPIALEPTGSGRCGTGSLSEPKDTPCPKHAILSSEINHAEPIPPACRTNSWTHGYPPCPGALE</sequence>
<dbReference type="VEuPathDB" id="VectorBase:ASIC007814"/>